<dbReference type="PANTHER" id="PTHR42937">
    <property type="match status" value="1"/>
</dbReference>
<organism evidence="4 5">
    <name type="scientific">Succiniclasticum ruminis DSM 9236</name>
    <dbReference type="NCBI Taxonomy" id="1123323"/>
    <lineage>
        <taxon>Bacteria</taxon>
        <taxon>Bacillati</taxon>
        <taxon>Bacillota</taxon>
        <taxon>Negativicutes</taxon>
        <taxon>Acidaminococcales</taxon>
        <taxon>Acidaminococcaceae</taxon>
        <taxon>Succiniclasticum</taxon>
    </lineage>
</organism>
<dbReference type="InterPro" id="IPR036052">
    <property type="entry name" value="TrpB-like_PALP_sf"/>
</dbReference>
<dbReference type="NCBIfam" id="TIGR01747">
    <property type="entry name" value="diampropi_NH3ly"/>
    <property type="match status" value="1"/>
</dbReference>
<dbReference type="Proteomes" id="UP000198896">
    <property type="component" value="Unassembled WGS sequence"/>
</dbReference>
<evidence type="ECO:0000256" key="1">
    <source>
        <dbReference type="ARBA" id="ARBA00001933"/>
    </source>
</evidence>
<evidence type="ECO:0000313" key="4">
    <source>
        <dbReference type="EMBL" id="SFE75893.1"/>
    </source>
</evidence>
<evidence type="ECO:0000259" key="3">
    <source>
        <dbReference type="Pfam" id="PF00291"/>
    </source>
</evidence>
<proteinExistence type="predicted"/>
<feature type="domain" description="Tryptophan synthase beta chain-like PALP" evidence="3">
    <location>
        <begin position="41"/>
        <end position="358"/>
    </location>
</feature>
<dbReference type="Pfam" id="PF00291">
    <property type="entry name" value="PALP"/>
    <property type="match status" value="1"/>
</dbReference>
<dbReference type="NCBIfam" id="NF006058">
    <property type="entry name" value="PRK08206.1"/>
    <property type="match status" value="1"/>
</dbReference>
<sequence>MEYRFKDFSVLQNNSLTKANQYVRFDKAVAADAIRFHKTLPGYAPAPLVALQEQAAACRIKGIYCKDESHRFGLNAFKGLGGSYAMFRILCEKLGLDYKNIDYRYFQKEEVRKQCAKIHFVTATDGNHGKGVSWAAKLFGCNATVFMPKGSVEARRVAIEEAGNATAQITEFNYDQAVEHSWELALKNGWILIQDTAWDGYEQYPEWIIDGYLTLASETVEQLGLIIPTHVFLQAGVGAMAGGVLEFFHSCYRETPPIVTVVEPVEAACIYQSVKAGDGQIHTLEGNPSTIMAGLNCGTPCRVTWPAIRDKAAFFCACDDTITEEGMRAYANPVGNDKAIVAGESGAVTYGLVNRILQDETLRNLFNINADSVILLINTEGDTDPEGYQRIVYGIPHIKQN</sequence>
<keyword evidence="5" id="KW-1185">Reference proteome</keyword>
<name>A0A1I2D729_9FIRM</name>
<dbReference type="GO" id="GO:0030170">
    <property type="term" value="F:pyridoxal phosphate binding"/>
    <property type="evidence" value="ECO:0007669"/>
    <property type="project" value="InterPro"/>
</dbReference>
<dbReference type="PANTHER" id="PTHR42937:SF1">
    <property type="entry name" value="DIAMINOPROPIONATE AMMONIA-LYASE"/>
    <property type="match status" value="1"/>
</dbReference>
<dbReference type="EMBL" id="FONL01000017">
    <property type="protein sequence ID" value="SFE75893.1"/>
    <property type="molecule type" value="Genomic_DNA"/>
</dbReference>
<dbReference type="AlphaFoldDB" id="A0A1I2D729"/>
<dbReference type="InterPro" id="IPR010081">
    <property type="entry name" value="DiNH2opropionate_NH3_lyase"/>
</dbReference>
<gene>
    <name evidence="4" type="ORF">SAMN05216245_11719</name>
</gene>
<comment type="cofactor">
    <cofactor evidence="1">
        <name>pyridoxal 5'-phosphate</name>
        <dbReference type="ChEBI" id="CHEBI:597326"/>
    </cofactor>
</comment>
<dbReference type="GO" id="GO:0008838">
    <property type="term" value="F:diaminopropionate ammonia-lyase activity"/>
    <property type="evidence" value="ECO:0007669"/>
    <property type="project" value="InterPro"/>
</dbReference>
<dbReference type="InterPro" id="IPR001926">
    <property type="entry name" value="TrpB-like_PALP"/>
</dbReference>
<dbReference type="GO" id="GO:1901605">
    <property type="term" value="P:alpha-amino acid metabolic process"/>
    <property type="evidence" value="ECO:0007669"/>
    <property type="project" value="UniProtKB-ARBA"/>
</dbReference>
<dbReference type="RefSeq" id="WP_177206001.1">
    <property type="nucleotide sequence ID" value="NZ_FONL01000017.1"/>
</dbReference>
<dbReference type="CDD" id="cd00640">
    <property type="entry name" value="Trp-synth-beta_II"/>
    <property type="match status" value="1"/>
</dbReference>
<dbReference type="STRING" id="1123323.SAMN05216245_11719"/>
<dbReference type="SUPFAM" id="SSF53686">
    <property type="entry name" value="Tryptophan synthase beta subunit-like PLP-dependent enzymes"/>
    <property type="match status" value="1"/>
</dbReference>
<evidence type="ECO:0000256" key="2">
    <source>
        <dbReference type="ARBA" id="ARBA00022898"/>
    </source>
</evidence>
<keyword evidence="4" id="KW-0456">Lyase</keyword>
<dbReference type="Gene3D" id="3.40.50.1100">
    <property type="match status" value="2"/>
</dbReference>
<evidence type="ECO:0000313" key="5">
    <source>
        <dbReference type="Proteomes" id="UP000198896"/>
    </source>
</evidence>
<protein>
    <submittedName>
        <fullName evidence="4">Diaminopropionate ammonia-lyase</fullName>
    </submittedName>
</protein>
<accession>A0A1I2D729</accession>
<reference evidence="4 5" key="1">
    <citation type="submission" date="2016-10" db="EMBL/GenBank/DDBJ databases">
        <authorList>
            <person name="de Groot N.N."/>
        </authorList>
    </citation>
    <scope>NUCLEOTIDE SEQUENCE [LARGE SCALE GENOMIC DNA]</scope>
    <source>
        <strain evidence="4 5">DSM 9236</strain>
    </source>
</reference>
<keyword evidence="2" id="KW-0663">Pyridoxal phosphate</keyword>